<gene>
    <name evidence="8" type="ORF">C8046_09660</name>
</gene>
<dbReference type="Gene3D" id="3.40.50.200">
    <property type="entry name" value="Peptidase S8/S53 domain"/>
    <property type="match status" value="1"/>
</dbReference>
<dbReference type="GO" id="GO:0006508">
    <property type="term" value="P:proteolysis"/>
    <property type="evidence" value="ECO:0007669"/>
    <property type="project" value="UniProtKB-KW"/>
</dbReference>
<feature type="active site" description="Charge relay system" evidence="5">
    <location>
        <position position="147"/>
    </location>
</feature>
<comment type="similarity">
    <text evidence="1 5 6">Belongs to the peptidase S8 family.</text>
</comment>
<evidence type="ECO:0000313" key="9">
    <source>
        <dbReference type="Proteomes" id="UP000245166"/>
    </source>
</evidence>
<dbReference type="PANTHER" id="PTHR43399:SF4">
    <property type="entry name" value="CELL WALL-ASSOCIATED PROTEASE"/>
    <property type="match status" value="1"/>
</dbReference>
<dbReference type="InterPro" id="IPR023828">
    <property type="entry name" value="Peptidase_S8_Ser-AS"/>
</dbReference>
<organism evidence="8 9">
    <name type="scientific">Serinibacter arcticus</name>
    <dbReference type="NCBI Taxonomy" id="1655435"/>
    <lineage>
        <taxon>Bacteria</taxon>
        <taxon>Bacillati</taxon>
        <taxon>Actinomycetota</taxon>
        <taxon>Actinomycetes</taxon>
        <taxon>Micrococcales</taxon>
        <taxon>Beutenbergiaceae</taxon>
        <taxon>Serinibacter</taxon>
    </lineage>
</organism>
<evidence type="ECO:0000256" key="3">
    <source>
        <dbReference type="ARBA" id="ARBA00022801"/>
    </source>
</evidence>
<dbReference type="AlphaFoldDB" id="A0A2U1ZV72"/>
<dbReference type="PROSITE" id="PS00138">
    <property type="entry name" value="SUBTILASE_SER"/>
    <property type="match status" value="1"/>
</dbReference>
<feature type="domain" description="Peptidase S8/S53" evidence="7">
    <location>
        <begin position="138"/>
        <end position="365"/>
    </location>
</feature>
<dbReference type="InterPro" id="IPR015500">
    <property type="entry name" value="Peptidase_S8_subtilisin-rel"/>
</dbReference>
<dbReference type="InterPro" id="IPR000209">
    <property type="entry name" value="Peptidase_S8/S53_dom"/>
</dbReference>
<name>A0A2U1ZV72_9MICO</name>
<dbReference type="PROSITE" id="PS00137">
    <property type="entry name" value="SUBTILASE_HIS"/>
    <property type="match status" value="1"/>
</dbReference>
<keyword evidence="3 5" id="KW-0378">Hydrolase</keyword>
<dbReference type="PROSITE" id="PS00136">
    <property type="entry name" value="SUBTILASE_ASP"/>
    <property type="match status" value="1"/>
</dbReference>
<dbReference type="RefSeq" id="WP_109229260.1">
    <property type="nucleotide sequence ID" value="NZ_PYHR01000002.1"/>
</dbReference>
<feature type="active site" description="Charge relay system" evidence="5">
    <location>
        <position position="347"/>
    </location>
</feature>
<dbReference type="InterPro" id="IPR036852">
    <property type="entry name" value="Peptidase_S8/S53_dom_sf"/>
</dbReference>
<feature type="active site" description="Charge relay system" evidence="5">
    <location>
        <position position="179"/>
    </location>
</feature>
<evidence type="ECO:0000256" key="6">
    <source>
        <dbReference type="RuleBase" id="RU003355"/>
    </source>
</evidence>
<dbReference type="EMBL" id="PYHR01000002">
    <property type="protein sequence ID" value="PWD50878.1"/>
    <property type="molecule type" value="Genomic_DNA"/>
</dbReference>
<keyword evidence="2 5" id="KW-0645">Protease</keyword>
<evidence type="ECO:0000256" key="5">
    <source>
        <dbReference type="PROSITE-ProRule" id="PRU01240"/>
    </source>
</evidence>
<dbReference type="GO" id="GO:0004252">
    <property type="term" value="F:serine-type endopeptidase activity"/>
    <property type="evidence" value="ECO:0007669"/>
    <property type="project" value="UniProtKB-UniRule"/>
</dbReference>
<sequence>MSFPTTHQPRGATGRTIVVLDERESTAQEVLHGLGVPCVHARDLGPGAIGTAGTLPAGSAVVLDALGIAILEDASDLVSEAAQDPRAAVVTAEPEVWVHAFTEAPEPTTPLADTDASTWGLLATGVVGPDGVATAWDGSGVLVAVLDTGVDEAHPDLAGRIALSRSFVAGEAVHDANGHGTHVAGTIAGAQAPAGGQRRFGVAPGSDLLVGKVLGDGGSGTSGGVLEGMNWAVEQGAHVISMSLGSAVGEGQGYLHYYEAAARAALAAGSLIIAAAGNEGRRPVGSPANCPSVMAVAALDQRLLRAEFSCIALNGDGGELNLAGPGVGVYSSWPVALGSYRSLDGTSMATPHVSGLAALAVQANGVRGQALWDRLVAGVRPLSEDEQLVGSGLAVAPTAG</sequence>
<evidence type="ECO:0000256" key="2">
    <source>
        <dbReference type="ARBA" id="ARBA00022670"/>
    </source>
</evidence>
<keyword evidence="4 5" id="KW-0720">Serine protease</keyword>
<dbReference type="OrthoDB" id="9813435at2"/>
<dbReference type="PROSITE" id="PS51892">
    <property type="entry name" value="SUBTILASE"/>
    <property type="match status" value="1"/>
</dbReference>
<proteinExistence type="inferred from homology"/>
<reference evidence="8 9" key="1">
    <citation type="submission" date="2018-03" db="EMBL/GenBank/DDBJ databases">
        <title>Genome assembly of novel Miniimonas species PCH200.</title>
        <authorList>
            <person name="Thakur V."/>
            <person name="Kumar V."/>
            <person name="Singh D."/>
        </authorList>
    </citation>
    <scope>NUCLEOTIDE SEQUENCE [LARGE SCALE GENOMIC DNA]</scope>
    <source>
        <strain evidence="8 9">PCH200</strain>
    </source>
</reference>
<evidence type="ECO:0000256" key="1">
    <source>
        <dbReference type="ARBA" id="ARBA00011073"/>
    </source>
</evidence>
<dbReference type="SUPFAM" id="SSF52743">
    <property type="entry name" value="Subtilisin-like"/>
    <property type="match status" value="1"/>
</dbReference>
<dbReference type="PRINTS" id="PR00723">
    <property type="entry name" value="SUBTILISIN"/>
</dbReference>
<evidence type="ECO:0000256" key="4">
    <source>
        <dbReference type="ARBA" id="ARBA00022825"/>
    </source>
</evidence>
<dbReference type="InterPro" id="IPR051048">
    <property type="entry name" value="Peptidase_S8/S53_subtilisin"/>
</dbReference>
<dbReference type="Proteomes" id="UP000245166">
    <property type="component" value="Unassembled WGS sequence"/>
</dbReference>
<dbReference type="InterPro" id="IPR022398">
    <property type="entry name" value="Peptidase_S8_His-AS"/>
</dbReference>
<evidence type="ECO:0000259" key="7">
    <source>
        <dbReference type="Pfam" id="PF00082"/>
    </source>
</evidence>
<keyword evidence="9" id="KW-1185">Reference proteome</keyword>
<dbReference type="PANTHER" id="PTHR43399">
    <property type="entry name" value="SUBTILISIN-RELATED"/>
    <property type="match status" value="1"/>
</dbReference>
<dbReference type="Pfam" id="PF00082">
    <property type="entry name" value="Peptidase_S8"/>
    <property type="match status" value="1"/>
</dbReference>
<comment type="caution">
    <text evidence="8">The sequence shown here is derived from an EMBL/GenBank/DDBJ whole genome shotgun (WGS) entry which is preliminary data.</text>
</comment>
<dbReference type="InterPro" id="IPR023827">
    <property type="entry name" value="Peptidase_S8_Asp-AS"/>
</dbReference>
<evidence type="ECO:0000313" key="8">
    <source>
        <dbReference type="EMBL" id="PWD50878.1"/>
    </source>
</evidence>
<accession>A0A2U1ZV72</accession>
<protein>
    <recommendedName>
        <fullName evidence="7">Peptidase S8/S53 domain-containing protein</fullName>
    </recommendedName>
</protein>